<dbReference type="CDD" id="cd07067">
    <property type="entry name" value="HP_PGM_like"/>
    <property type="match status" value="1"/>
</dbReference>
<dbReference type="AlphaFoldDB" id="A0A133NNU1"/>
<gene>
    <name evidence="3" type="ORF">HMPREF3216_00736</name>
</gene>
<dbReference type="EMBL" id="LRQA01000040">
    <property type="protein sequence ID" value="KXA17955.1"/>
    <property type="molecule type" value="Genomic_DNA"/>
</dbReference>
<feature type="binding site" evidence="2">
    <location>
        <position position="108"/>
    </location>
    <ligand>
        <name>substrate</name>
    </ligand>
</feature>
<dbReference type="Pfam" id="PF00300">
    <property type="entry name" value="His_Phos_1"/>
    <property type="match status" value="2"/>
</dbReference>
<dbReference type="PANTHER" id="PTHR48100:SF62">
    <property type="entry name" value="GLUCOSYL-3-PHOSPHOGLYCERATE PHOSPHATASE"/>
    <property type="match status" value="1"/>
</dbReference>
<dbReference type="Gene3D" id="3.40.50.1240">
    <property type="entry name" value="Phosphoglycerate mutase-like"/>
    <property type="match status" value="1"/>
</dbReference>
<evidence type="ECO:0000256" key="1">
    <source>
        <dbReference type="PIRSR" id="PIRSR613078-1"/>
    </source>
</evidence>
<accession>A0A133NNU1</accession>
<feature type="active site" description="Proton donor/acceptor" evidence="1">
    <location>
        <position position="132"/>
    </location>
</feature>
<name>A0A133NNU1_GARVA</name>
<feature type="binding site" evidence="2">
    <location>
        <begin position="32"/>
        <end position="39"/>
    </location>
    <ligand>
        <name>substrate</name>
    </ligand>
</feature>
<sequence>MVDFVESAAQIAHNANKNSTHEGIARSVMLVRHGQTPYNAQFRLQGMIDIALDESGIDQVTRSGKALRVLFGASDLEDPKNPNSQEHVRITPEEADASFVAIVSPLIRAQQTAHAFADKIGLNVHVENGVRERFFGEWEGLNRQQISEKWPEDFKSWVEGKGGELNHGAETKQEVGERAAKAVEDWARKTGSDRDLLVFSHGSCLSQTVHKLLGLDKVDPSYTEIGGMGNGRWARLIPSLNSDGSIHWRLDAYDQGPAADPTSQRLIRIWGAA</sequence>
<dbReference type="InterPro" id="IPR050275">
    <property type="entry name" value="PGM_Phosphatase"/>
</dbReference>
<evidence type="ECO:0000313" key="4">
    <source>
        <dbReference type="Proteomes" id="UP000070558"/>
    </source>
</evidence>
<organism evidence="3 4">
    <name type="scientific">Gardnerella vaginalis</name>
    <dbReference type="NCBI Taxonomy" id="2702"/>
    <lineage>
        <taxon>Bacteria</taxon>
        <taxon>Bacillati</taxon>
        <taxon>Actinomycetota</taxon>
        <taxon>Actinomycetes</taxon>
        <taxon>Bifidobacteriales</taxon>
        <taxon>Bifidobacteriaceae</taxon>
        <taxon>Gardnerella</taxon>
    </lineage>
</organism>
<dbReference type="Proteomes" id="UP000070558">
    <property type="component" value="Unassembled WGS sequence"/>
</dbReference>
<dbReference type="GO" id="GO:0016791">
    <property type="term" value="F:phosphatase activity"/>
    <property type="evidence" value="ECO:0007669"/>
    <property type="project" value="TreeGrafter"/>
</dbReference>
<dbReference type="InterPro" id="IPR001345">
    <property type="entry name" value="PG/BPGM_mutase_AS"/>
</dbReference>
<evidence type="ECO:0000256" key="2">
    <source>
        <dbReference type="PIRSR" id="PIRSR613078-2"/>
    </source>
</evidence>
<dbReference type="SMART" id="SM00855">
    <property type="entry name" value="PGAM"/>
    <property type="match status" value="1"/>
</dbReference>
<evidence type="ECO:0000313" key="3">
    <source>
        <dbReference type="EMBL" id="KXA17955.1"/>
    </source>
</evidence>
<dbReference type="SUPFAM" id="SSF53254">
    <property type="entry name" value="Phosphoglycerate mutase-like"/>
    <property type="match status" value="1"/>
</dbReference>
<dbReference type="RefSeq" id="WP_060786926.1">
    <property type="nucleotide sequence ID" value="NZ_KQ956819.1"/>
</dbReference>
<protein>
    <submittedName>
        <fullName evidence="3">Phosphoglycerate mutase family protein</fullName>
    </submittedName>
</protein>
<dbReference type="PATRIC" id="fig|2702.99.peg.718"/>
<reference evidence="3 4" key="1">
    <citation type="submission" date="2016-01" db="EMBL/GenBank/DDBJ databases">
        <authorList>
            <person name="Oliw E.H."/>
        </authorList>
    </citation>
    <scope>NUCLEOTIDE SEQUENCE [LARGE SCALE GENOMIC DNA]</scope>
    <source>
        <strain evidence="3 4">GED7760B</strain>
    </source>
</reference>
<dbReference type="PANTHER" id="PTHR48100">
    <property type="entry name" value="BROAD-SPECIFICITY PHOSPHATASE YOR283W-RELATED"/>
    <property type="match status" value="1"/>
</dbReference>
<feature type="active site" description="Tele-phosphohistidine intermediate" evidence="1">
    <location>
        <position position="33"/>
    </location>
</feature>
<dbReference type="GO" id="GO:0005737">
    <property type="term" value="C:cytoplasm"/>
    <property type="evidence" value="ECO:0007669"/>
    <property type="project" value="TreeGrafter"/>
</dbReference>
<comment type="caution">
    <text evidence="3">The sequence shown here is derived from an EMBL/GenBank/DDBJ whole genome shotgun (WGS) entry which is preliminary data.</text>
</comment>
<dbReference type="PROSITE" id="PS00175">
    <property type="entry name" value="PG_MUTASE"/>
    <property type="match status" value="1"/>
</dbReference>
<dbReference type="InterPro" id="IPR013078">
    <property type="entry name" value="His_Pase_superF_clade-1"/>
</dbReference>
<dbReference type="OrthoDB" id="4697614at2"/>
<dbReference type="InterPro" id="IPR029033">
    <property type="entry name" value="His_PPase_superfam"/>
</dbReference>
<proteinExistence type="predicted"/>